<accession>A0ABM0X244</accession>
<dbReference type="GeneID" id="104758335"/>
<feature type="region of interest" description="Disordered" evidence="1">
    <location>
        <begin position="20"/>
        <end position="62"/>
    </location>
</feature>
<organism evidence="3 4">
    <name type="scientific">Camelina sativa</name>
    <name type="common">False flax</name>
    <name type="synonym">Myagrum sativum</name>
    <dbReference type="NCBI Taxonomy" id="90675"/>
    <lineage>
        <taxon>Eukaryota</taxon>
        <taxon>Viridiplantae</taxon>
        <taxon>Streptophyta</taxon>
        <taxon>Embryophyta</taxon>
        <taxon>Tracheophyta</taxon>
        <taxon>Spermatophyta</taxon>
        <taxon>Magnoliopsida</taxon>
        <taxon>eudicotyledons</taxon>
        <taxon>Gunneridae</taxon>
        <taxon>Pentapetalae</taxon>
        <taxon>rosids</taxon>
        <taxon>malvids</taxon>
        <taxon>Brassicales</taxon>
        <taxon>Brassicaceae</taxon>
        <taxon>Camelineae</taxon>
        <taxon>Camelina</taxon>
    </lineage>
</organism>
<feature type="compositionally biased region" description="Polar residues" evidence="1">
    <location>
        <begin position="49"/>
        <end position="61"/>
    </location>
</feature>
<evidence type="ECO:0000313" key="3">
    <source>
        <dbReference type="Proteomes" id="UP000694864"/>
    </source>
</evidence>
<gene>
    <name evidence="4" type="primary">LOC104758335</name>
</gene>
<keyword evidence="2" id="KW-0812">Transmembrane</keyword>
<reference evidence="3" key="1">
    <citation type="journal article" date="2014" name="Nat. Commun.">
        <title>The emerging biofuel crop Camelina sativa retains a highly undifferentiated hexaploid genome structure.</title>
        <authorList>
            <person name="Kagale S."/>
            <person name="Koh C."/>
            <person name="Nixon J."/>
            <person name="Bollina V."/>
            <person name="Clarke W.E."/>
            <person name="Tuteja R."/>
            <person name="Spillane C."/>
            <person name="Robinson S.J."/>
            <person name="Links M.G."/>
            <person name="Clarke C."/>
            <person name="Higgins E.E."/>
            <person name="Huebert T."/>
            <person name="Sharpe A.G."/>
            <person name="Parkin I.A."/>
        </authorList>
    </citation>
    <scope>NUCLEOTIDE SEQUENCE [LARGE SCALE GENOMIC DNA]</scope>
    <source>
        <strain evidence="3">cv. DH55</strain>
    </source>
</reference>
<keyword evidence="2" id="KW-1133">Transmembrane helix</keyword>
<feature type="transmembrane region" description="Helical" evidence="2">
    <location>
        <begin position="81"/>
        <end position="100"/>
    </location>
</feature>
<sequence>MNVLSALIVSEEFQGIVSSEAEDNKLSGDDSLGAHVPSKAGLDPKFQPADTTNGLESSADISDTELVAANTGRGTGDDGGLALLWFGIITGILVLVAINMEGSGFSNP</sequence>
<keyword evidence="3" id="KW-1185">Reference proteome</keyword>
<evidence type="ECO:0000256" key="2">
    <source>
        <dbReference type="SAM" id="Phobius"/>
    </source>
</evidence>
<name>A0ABM0X244_CAMSA</name>
<evidence type="ECO:0000256" key="1">
    <source>
        <dbReference type="SAM" id="MobiDB-lite"/>
    </source>
</evidence>
<keyword evidence="2" id="KW-0472">Membrane</keyword>
<evidence type="ECO:0000313" key="4">
    <source>
        <dbReference type="RefSeq" id="XP_010479478.1"/>
    </source>
</evidence>
<dbReference type="RefSeq" id="XP_010479478.1">
    <property type="nucleotide sequence ID" value="XM_010481176.2"/>
</dbReference>
<dbReference type="Proteomes" id="UP000694864">
    <property type="component" value="Chromosome 17"/>
</dbReference>
<proteinExistence type="predicted"/>
<reference evidence="4" key="2">
    <citation type="submission" date="2025-08" db="UniProtKB">
        <authorList>
            <consortium name="RefSeq"/>
        </authorList>
    </citation>
    <scope>IDENTIFICATION</scope>
    <source>
        <tissue evidence="4">Leaf</tissue>
    </source>
</reference>
<protein>
    <submittedName>
        <fullName evidence="4">Uncharacterized protein LOC104758335</fullName>
    </submittedName>
</protein>